<gene>
    <name evidence="1" type="ORF">LACBIDRAFT_308318</name>
</gene>
<dbReference type="RefSeq" id="XP_001886672.1">
    <property type="nucleotide sequence ID" value="XM_001886637.1"/>
</dbReference>
<dbReference type="AlphaFoldDB" id="B0DS31"/>
<evidence type="ECO:0000313" key="1">
    <source>
        <dbReference type="EMBL" id="EDR02628.1"/>
    </source>
</evidence>
<dbReference type="GeneID" id="6082401"/>
<proteinExistence type="predicted"/>
<sequence>MDCQLEASLFSRLQSALPPNIVATVNNTTPESLKHVTDNVDFAGIHSNLLTEFQHVQGVTCAQ</sequence>
<dbReference type="HOGENOM" id="CLU_2886211_0_0_1"/>
<organism evidence="2">
    <name type="scientific">Laccaria bicolor (strain S238N-H82 / ATCC MYA-4686)</name>
    <name type="common">Bicoloured deceiver</name>
    <name type="synonym">Laccaria laccata var. bicolor</name>
    <dbReference type="NCBI Taxonomy" id="486041"/>
    <lineage>
        <taxon>Eukaryota</taxon>
        <taxon>Fungi</taxon>
        <taxon>Dikarya</taxon>
        <taxon>Basidiomycota</taxon>
        <taxon>Agaricomycotina</taxon>
        <taxon>Agaricomycetes</taxon>
        <taxon>Agaricomycetidae</taxon>
        <taxon>Agaricales</taxon>
        <taxon>Agaricineae</taxon>
        <taxon>Hydnangiaceae</taxon>
        <taxon>Laccaria</taxon>
    </lineage>
</organism>
<dbReference type="EMBL" id="DS547129">
    <property type="protein sequence ID" value="EDR02628.1"/>
    <property type="molecule type" value="Genomic_DNA"/>
</dbReference>
<accession>B0DS31</accession>
<name>B0DS31_LACBS</name>
<dbReference type="InParanoid" id="B0DS31"/>
<keyword evidence="2" id="KW-1185">Reference proteome</keyword>
<evidence type="ECO:0000313" key="2">
    <source>
        <dbReference type="Proteomes" id="UP000001194"/>
    </source>
</evidence>
<dbReference type="OrthoDB" id="73788at2759"/>
<dbReference type="Proteomes" id="UP000001194">
    <property type="component" value="Unassembled WGS sequence"/>
</dbReference>
<protein>
    <submittedName>
        <fullName evidence="1">Predicted protein</fullName>
    </submittedName>
</protein>
<reference evidence="1 2" key="1">
    <citation type="journal article" date="2008" name="Nature">
        <title>The genome of Laccaria bicolor provides insights into mycorrhizal symbiosis.</title>
        <authorList>
            <person name="Martin F."/>
            <person name="Aerts A."/>
            <person name="Ahren D."/>
            <person name="Brun A."/>
            <person name="Danchin E.G.J."/>
            <person name="Duchaussoy F."/>
            <person name="Gibon J."/>
            <person name="Kohler A."/>
            <person name="Lindquist E."/>
            <person name="Pereda V."/>
            <person name="Salamov A."/>
            <person name="Shapiro H.J."/>
            <person name="Wuyts J."/>
            <person name="Blaudez D."/>
            <person name="Buee M."/>
            <person name="Brokstein P."/>
            <person name="Canbaeck B."/>
            <person name="Cohen D."/>
            <person name="Courty P.E."/>
            <person name="Coutinho P.M."/>
            <person name="Delaruelle C."/>
            <person name="Detter J.C."/>
            <person name="Deveau A."/>
            <person name="DiFazio S."/>
            <person name="Duplessis S."/>
            <person name="Fraissinet-Tachet L."/>
            <person name="Lucic E."/>
            <person name="Frey-Klett P."/>
            <person name="Fourrey C."/>
            <person name="Feussner I."/>
            <person name="Gay G."/>
            <person name="Grimwood J."/>
            <person name="Hoegger P.J."/>
            <person name="Jain P."/>
            <person name="Kilaru S."/>
            <person name="Labbe J."/>
            <person name="Lin Y.C."/>
            <person name="Legue V."/>
            <person name="Le Tacon F."/>
            <person name="Marmeisse R."/>
            <person name="Melayah D."/>
            <person name="Montanini B."/>
            <person name="Muratet M."/>
            <person name="Nehls U."/>
            <person name="Niculita-Hirzel H."/>
            <person name="Oudot-Le Secq M.P."/>
            <person name="Peter M."/>
            <person name="Quesneville H."/>
            <person name="Rajashekar B."/>
            <person name="Reich M."/>
            <person name="Rouhier N."/>
            <person name="Schmutz J."/>
            <person name="Yin T."/>
            <person name="Chalot M."/>
            <person name="Henrissat B."/>
            <person name="Kuees U."/>
            <person name="Lucas S."/>
            <person name="Van de Peer Y."/>
            <person name="Podila G.K."/>
            <person name="Polle A."/>
            <person name="Pukkila P.J."/>
            <person name="Richardson P.M."/>
            <person name="Rouze P."/>
            <person name="Sanders I.R."/>
            <person name="Stajich J.E."/>
            <person name="Tunlid A."/>
            <person name="Tuskan G."/>
            <person name="Grigoriev I.V."/>
        </authorList>
    </citation>
    <scope>NUCLEOTIDE SEQUENCE [LARGE SCALE GENOMIC DNA]</scope>
    <source>
        <strain evidence="2">S238N-H82 / ATCC MYA-4686</strain>
    </source>
</reference>
<dbReference type="KEGG" id="lbc:LACBIDRAFT_308318"/>